<dbReference type="RefSeq" id="WP_232353218.1">
    <property type="nucleotide sequence ID" value="NZ_CP032519.1"/>
</dbReference>
<organism evidence="2 3">
    <name type="scientific">Cupriavidus oxalaticus</name>
    <dbReference type="NCBI Taxonomy" id="96344"/>
    <lineage>
        <taxon>Bacteria</taxon>
        <taxon>Pseudomonadati</taxon>
        <taxon>Pseudomonadota</taxon>
        <taxon>Betaproteobacteria</taxon>
        <taxon>Burkholderiales</taxon>
        <taxon>Burkholderiaceae</taxon>
        <taxon>Cupriavidus</taxon>
    </lineage>
</organism>
<keyword evidence="1" id="KW-0732">Signal</keyword>
<dbReference type="EMBL" id="OGUS01000125">
    <property type="protein sequence ID" value="SPC16116.1"/>
    <property type="molecule type" value="Genomic_DNA"/>
</dbReference>
<dbReference type="AlphaFoldDB" id="A0A976BE91"/>
<evidence type="ECO:0008006" key="4">
    <source>
        <dbReference type="Google" id="ProtNLM"/>
    </source>
</evidence>
<dbReference type="GeneID" id="303490753"/>
<feature type="chain" id="PRO_5037491918" description="DUF5666 domain-containing protein" evidence="1">
    <location>
        <begin position="33"/>
        <end position="204"/>
    </location>
</feature>
<protein>
    <recommendedName>
        <fullName evidence="4">DUF5666 domain-containing protein</fullName>
    </recommendedName>
</protein>
<name>A0A976BE91_9BURK</name>
<evidence type="ECO:0000313" key="2">
    <source>
        <dbReference type="EMBL" id="SPC16116.1"/>
    </source>
</evidence>
<comment type="caution">
    <text evidence="2">The sequence shown here is derived from an EMBL/GenBank/DDBJ whole genome shotgun (WGS) entry which is preliminary data.</text>
</comment>
<sequence>MSRRLRRSASSLLAATLASAAFALLAAGNANAQRAQGPVGVAEEAVISGKIIDIDPTSKAVLVQGPRGNVVELVAGDEAKNFGQVRKGDIVTVTRGAALVASLEPLDSKATAMAEQVDRTSRAAEGGKPGVMREITTTVTAEITKIDPAKRLVTFRGPRETLRTVKVEDPAIDLNQIKRGQMAKLVYREVVAITVKAPAAASAN</sequence>
<reference evidence="2 3" key="1">
    <citation type="submission" date="2018-01" db="EMBL/GenBank/DDBJ databases">
        <authorList>
            <person name="Clerissi C."/>
        </authorList>
    </citation>
    <scope>NUCLEOTIDE SEQUENCE [LARGE SCALE GENOMIC DNA]</scope>
    <source>
        <strain evidence="2">Cupriavidus oxalaticus LMG 2235</strain>
    </source>
</reference>
<dbReference type="Proteomes" id="UP000256862">
    <property type="component" value="Chromosome CO2235"/>
</dbReference>
<evidence type="ECO:0000313" key="3">
    <source>
        <dbReference type="Proteomes" id="UP000256862"/>
    </source>
</evidence>
<gene>
    <name evidence="2" type="ORF">CO2235_30058</name>
</gene>
<feature type="signal peptide" evidence="1">
    <location>
        <begin position="1"/>
        <end position="32"/>
    </location>
</feature>
<accession>A0A976BE91</accession>
<evidence type="ECO:0000256" key="1">
    <source>
        <dbReference type="SAM" id="SignalP"/>
    </source>
</evidence>
<proteinExistence type="predicted"/>